<protein>
    <recommendedName>
        <fullName evidence="3">Ribbon-helix-helix protein CopG domain-containing protein</fullName>
    </recommendedName>
</protein>
<dbReference type="Gene3D" id="1.10.1220.10">
    <property type="entry name" value="Met repressor-like"/>
    <property type="match status" value="1"/>
</dbReference>
<dbReference type="EMBL" id="MGDF01000019">
    <property type="protein sequence ID" value="OGL47089.1"/>
    <property type="molecule type" value="Genomic_DNA"/>
</dbReference>
<reference evidence="1 2" key="1">
    <citation type="journal article" date="2016" name="Nat. Commun.">
        <title>Thousands of microbial genomes shed light on interconnected biogeochemical processes in an aquifer system.</title>
        <authorList>
            <person name="Anantharaman K."/>
            <person name="Brown C.T."/>
            <person name="Hug L.A."/>
            <person name="Sharon I."/>
            <person name="Castelle C.J."/>
            <person name="Probst A.J."/>
            <person name="Thomas B.C."/>
            <person name="Singh A."/>
            <person name="Wilkins M.J."/>
            <person name="Karaoz U."/>
            <person name="Brodie E.L."/>
            <person name="Williams K.H."/>
            <person name="Hubbard S.S."/>
            <person name="Banfield J.F."/>
        </authorList>
    </citation>
    <scope>NUCLEOTIDE SEQUENCE [LARGE SCALE GENOMIC DNA]</scope>
</reference>
<evidence type="ECO:0000313" key="2">
    <source>
        <dbReference type="Proteomes" id="UP000178435"/>
    </source>
</evidence>
<name>A0A1F7RZY0_9BACT</name>
<sequence length="99" mass="11959">MAYKNFKRIGISLPDSTLKELKQLVPERKRSEYITRALEEKLNEEKRKRIRDEMIKGYQTNDKEDANMAEEWFHIEEESYNAINQATDKQEKKKLKSRH</sequence>
<evidence type="ECO:0008006" key="3">
    <source>
        <dbReference type="Google" id="ProtNLM"/>
    </source>
</evidence>
<accession>A0A1F7RZY0</accession>
<dbReference type="GO" id="GO:0006355">
    <property type="term" value="P:regulation of DNA-templated transcription"/>
    <property type="evidence" value="ECO:0007669"/>
    <property type="project" value="InterPro"/>
</dbReference>
<evidence type="ECO:0000313" key="1">
    <source>
        <dbReference type="EMBL" id="OGL47089.1"/>
    </source>
</evidence>
<organism evidence="1 2">
    <name type="scientific">Candidatus Schekmanbacteria bacterium RBG_16_38_11</name>
    <dbReference type="NCBI Taxonomy" id="1817880"/>
    <lineage>
        <taxon>Bacteria</taxon>
        <taxon>Candidatus Schekmaniibacteriota</taxon>
    </lineage>
</organism>
<dbReference type="Proteomes" id="UP000178435">
    <property type="component" value="Unassembled WGS sequence"/>
</dbReference>
<comment type="caution">
    <text evidence="1">The sequence shown here is derived from an EMBL/GenBank/DDBJ whole genome shotgun (WGS) entry which is preliminary data.</text>
</comment>
<dbReference type="InterPro" id="IPR010985">
    <property type="entry name" value="Ribbon_hlx_hlx"/>
</dbReference>
<dbReference type="CDD" id="cd22231">
    <property type="entry name" value="RHH_NikR_HicB-like"/>
    <property type="match status" value="1"/>
</dbReference>
<dbReference type="AlphaFoldDB" id="A0A1F7RZY0"/>
<dbReference type="InterPro" id="IPR013321">
    <property type="entry name" value="Arc_rbn_hlx_hlx"/>
</dbReference>
<proteinExistence type="predicted"/>
<dbReference type="SUPFAM" id="SSF47598">
    <property type="entry name" value="Ribbon-helix-helix"/>
    <property type="match status" value="1"/>
</dbReference>
<gene>
    <name evidence="1" type="ORF">A2149_00120</name>
</gene>